<keyword evidence="1" id="KW-0812">Transmembrane</keyword>
<dbReference type="EMBL" id="JBHTBF010000002">
    <property type="protein sequence ID" value="MFC7317918.1"/>
    <property type="molecule type" value="Genomic_DNA"/>
</dbReference>
<gene>
    <name evidence="2" type="ORF">ACFQPE_14115</name>
</gene>
<evidence type="ECO:0000313" key="3">
    <source>
        <dbReference type="Proteomes" id="UP001596547"/>
    </source>
</evidence>
<evidence type="ECO:0000313" key="2">
    <source>
        <dbReference type="EMBL" id="MFC7317918.1"/>
    </source>
</evidence>
<dbReference type="Proteomes" id="UP001596547">
    <property type="component" value="Unassembled WGS sequence"/>
</dbReference>
<keyword evidence="1" id="KW-1133">Transmembrane helix</keyword>
<accession>A0ABD6AC88</accession>
<proteinExistence type="predicted"/>
<keyword evidence="3" id="KW-1185">Reference proteome</keyword>
<keyword evidence="1" id="KW-0472">Membrane</keyword>
<dbReference type="AlphaFoldDB" id="A0ABD6AC88"/>
<name>A0ABD6AC88_9EURY</name>
<feature type="transmembrane region" description="Helical" evidence="1">
    <location>
        <begin position="131"/>
        <end position="149"/>
    </location>
</feature>
<sequence length="192" mass="20688">MLLAVALGAVALPYATLWLSRSARVRSVARRLDRTGWPSRLALVAAALSIAALGLAGSAFVTFPVAPAWAFVTLALFGYAHVELFVAADELRRYPDERALHFALDAPATWPSTAMRIYSTWTYLVRTRHPWLALAYLACAALWGVAPYVGLPPAAAVVLASDSLVLSLACTHGALADHREPRARLEPRLDGT</sequence>
<organism evidence="2 3">
    <name type="scientific">Halomarina halobia</name>
    <dbReference type="NCBI Taxonomy" id="3033386"/>
    <lineage>
        <taxon>Archaea</taxon>
        <taxon>Methanobacteriati</taxon>
        <taxon>Methanobacteriota</taxon>
        <taxon>Stenosarchaea group</taxon>
        <taxon>Halobacteria</taxon>
        <taxon>Halobacteriales</taxon>
        <taxon>Natronomonadaceae</taxon>
        <taxon>Halomarina</taxon>
    </lineage>
</organism>
<feature type="transmembrane region" description="Helical" evidence="1">
    <location>
        <begin position="155"/>
        <end position="175"/>
    </location>
</feature>
<evidence type="ECO:0008006" key="4">
    <source>
        <dbReference type="Google" id="ProtNLM"/>
    </source>
</evidence>
<feature type="transmembrane region" description="Helical" evidence="1">
    <location>
        <begin position="41"/>
        <end position="61"/>
    </location>
</feature>
<dbReference type="RefSeq" id="WP_276302846.1">
    <property type="nucleotide sequence ID" value="NZ_CP119992.1"/>
</dbReference>
<reference evidence="2 3" key="1">
    <citation type="journal article" date="2019" name="Int. J. Syst. Evol. Microbiol.">
        <title>The Global Catalogue of Microorganisms (GCM) 10K type strain sequencing project: providing services to taxonomists for standard genome sequencing and annotation.</title>
        <authorList>
            <consortium name="The Broad Institute Genomics Platform"/>
            <consortium name="The Broad Institute Genome Sequencing Center for Infectious Disease"/>
            <person name="Wu L."/>
            <person name="Ma J."/>
        </authorList>
    </citation>
    <scope>NUCLEOTIDE SEQUENCE [LARGE SCALE GENOMIC DNA]</scope>
    <source>
        <strain evidence="2 3">PSR21</strain>
    </source>
</reference>
<dbReference type="GeneID" id="79315399"/>
<feature type="transmembrane region" description="Helical" evidence="1">
    <location>
        <begin position="68"/>
        <end position="87"/>
    </location>
</feature>
<protein>
    <recommendedName>
        <fullName evidence="4">DUF3267 domain-containing protein</fullName>
    </recommendedName>
</protein>
<comment type="caution">
    <text evidence="2">The sequence shown here is derived from an EMBL/GenBank/DDBJ whole genome shotgun (WGS) entry which is preliminary data.</text>
</comment>
<evidence type="ECO:0000256" key="1">
    <source>
        <dbReference type="SAM" id="Phobius"/>
    </source>
</evidence>